<dbReference type="Proteomes" id="UP000094819">
    <property type="component" value="Unassembled WGS sequence"/>
</dbReference>
<dbReference type="EMBL" id="AWGH01000015">
    <property type="protein sequence ID" value="ODN94214.1"/>
    <property type="molecule type" value="Genomic_DNA"/>
</dbReference>
<sequence length="391" mass="44081">MPCTCEDADRIPLYPSITTLHPLPAEVCNRIFQLLFRNDDLCLAHIARLISFSAEFYLDNILRLYRTVSLNDTNGDRFFEGLLSCTRLAKASPPFPGDIATHLSYGFLYPGEAHYGSRKVALVRYCETLRFETPDAFSSFLKARHAWRKAVSLRAGQETGEPRDLFTSVQRLSLGPLLGLVLYEEPELVLSQQAQFIAPSLEPFAPQKICIHMPDPDPLDVGRGWLIDRPFDTFLGLLARRKHALTLHNARPALHEYWLGKADRLHFDLAPQETEREHMEVIVDWVQRYLRYCRAPSASDDGDSQEERPIEDVIISNTAISADLTVEELDEAIQSICQQYAGTHDSPGVTVCGPQRSFALFIVPRLAYGFFPSETPSVSSLLPFVQIETGL</sequence>
<gene>
    <name evidence="1" type="ORF">L198_05068</name>
</gene>
<dbReference type="GeneID" id="30194281"/>
<evidence type="ECO:0000313" key="1">
    <source>
        <dbReference type="EMBL" id="ODN94214.1"/>
    </source>
</evidence>
<name>A0A1E3J049_9TREE</name>
<dbReference type="OrthoDB" id="10289763at2759"/>
<protein>
    <submittedName>
        <fullName evidence="1">Uncharacterized protein</fullName>
    </submittedName>
</protein>
<organism evidence="1 2">
    <name type="scientific">Cryptococcus wingfieldii CBS 7118</name>
    <dbReference type="NCBI Taxonomy" id="1295528"/>
    <lineage>
        <taxon>Eukaryota</taxon>
        <taxon>Fungi</taxon>
        <taxon>Dikarya</taxon>
        <taxon>Basidiomycota</taxon>
        <taxon>Agaricomycotina</taxon>
        <taxon>Tremellomycetes</taxon>
        <taxon>Tremellales</taxon>
        <taxon>Cryptococcaceae</taxon>
        <taxon>Cryptococcus</taxon>
    </lineage>
</organism>
<keyword evidence="2" id="KW-1185">Reference proteome</keyword>
<dbReference type="AlphaFoldDB" id="A0A1E3J049"/>
<reference evidence="1 2" key="1">
    <citation type="submission" date="2016-06" db="EMBL/GenBank/DDBJ databases">
        <title>Evolution of pathogenesis and genome organization in the Tremellales.</title>
        <authorList>
            <person name="Cuomo C."/>
            <person name="Litvintseva A."/>
            <person name="Heitman J."/>
            <person name="Chen Y."/>
            <person name="Sun S."/>
            <person name="Springer D."/>
            <person name="Dromer F."/>
            <person name="Young S."/>
            <person name="Zeng Q."/>
            <person name="Chapman S."/>
            <person name="Gujja S."/>
            <person name="Saif S."/>
            <person name="Birren B."/>
        </authorList>
    </citation>
    <scope>NUCLEOTIDE SEQUENCE [LARGE SCALE GENOMIC DNA]</scope>
    <source>
        <strain evidence="1 2">CBS 7118</strain>
    </source>
</reference>
<comment type="caution">
    <text evidence="1">The sequence shown here is derived from an EMBL/GenBank/DDBJ whole genome shotgun (WGS) entry which is preliminary data.</text>
</comment>
<evidence type="ECO:0000313" key="2">
    <source>
        <dbReference type="Proteomes" id="UP000094819"/>
    </source>
</evidence>
<proteinExistence type="predicted"/>
<dbReference type="RefSeq" id="XP_019030745.1">
    <property type="nucleotide sequence ID" value="XM_019177164.1"/>
</dbReference>
<accession>A0A1E3J049</accession>